<accession>A0A645GKX7</accession>
<dbReference type="EMBL" id="VSSQ01077538">
    <property type="protein sequence ID" value="MPN27578.1"/>
    <property type="molecule type" value="Genomic_DNA"/>
</dbReference>
<gene>
    <name evidence="1" type="ORF">SDC9_175012</name>
</gene>
<evidence type="ECO:0000313" key="1">
    <source>
        <dbReference type="EMBL" id="MPN27578.1"/>
    </source>
</evidence>
<protein>
    <submittedName>
        <fullName evidence="1">Uncharacterized protein</fullName>
    </submittedName>
</protein>
<proteinExistence type="predicted"/>
<reference evidence="1" key="1">
    <citation type="submission" date="2019-08" db="EMBL/GenBank/DDBJ databases">
        <authorList>
            <person name="Kucharzyk K."/>
            <person name="Murdoch R.W."/>
            <person name="Higgins S."/>
            <person name="Loffler F."/>
        </authorList>
    </citation>
    <scope>NUCLEOTIDE SEQUENCE</scope>
</reference>
<name>A0A645GKX7_9ZZZZ</name>
<sequence>MVNLIERKEQFINGLQEMSGWDRQQAEEHFLHYAPMFEIGNEVDFVLSEAKRLKLRYPKITITPMIYKVEDNLLYLIG</sequence>
<organism evidence="1">
    <name type="scientific">bioreactor metagenome</name>
    <dbReference type="NCBI Taxonomy" id="1076179"/>
    <lineage>
        <taxon>unclassified sequences</taxon>
        <taxon>metagenomes</taxon>
        <taxon>ecological metagenomes</taxon>
    </lineage>
</organism>
<comment type="caution">
    <text evidence="1">The sequence shown here is derived from an EMBL/GenBank/DDBJ whole genome shotgun (WGS) entry which is preliminary data.</text>
</comment>
<dbReference type="AlphaFoldDB" id="A0A645GKX7"/>